<dbReference type="Gene3D" id="3.40.50.1980">
    <property type="entry name" value="Nitrogenase molybdenum iron protein domain"/>
    <property type="match status" value="2"/>
</dbReference>
<comment type="catalytic activity">
    <reaction evidence="12 13">
        <text>L-histidinol + 2 NAD(+) + H2O = L-histidine + 2 NADH + 3 H(+)</text>
        <dbReference type="Rhea" id="RHEA:20641"/>
        <dbReference type="ChEBI" id="CHEBI:15377"/>
        <dbReference type="ChEBI" id="CHEBI:15378"/>
        <dbReference type="ChEBI" id="CHEBI:57540"/>
        <dbReference type="ChEBI" id="CHEBI:57595"/>
        <dbReference type="ChEBI" id="CHEBI:57699"/>
        <dbReference type="ChEBI" id="CHEBI:57945"/>
        <dbReference type="EC" id="1.1.1.23"/>
    </reaction>
</comment>
<feature type="binding site" evidence="13 17">
    <location>
        <position position="420"/>
    </location>
    <ligand>
        <name>substrate</name>
    </ligand>
</feature>
<dbReference type="EMBL" id="LSRP01000095">
    <property type="protein sequence ID" value="OJF95318.1"/>
    <property type="molecule type" value="Genomic_DNA"/>
</dbReference>
<accession>A0A657LQL8</accession>
<keyword evidence="11 13" id="KW-0368">Histidine biosynthesis</keyword>
<evidence type="ECO:0000256" key="13">
    <source>
        <dbReference type="HAMAP-Rule" id="MF_01024"/>
    </source>
</evidence>
<feature type="binding site" evidence="13 16">
    <location>
        <position position="214"/>
    </location>
    <ligand>
        <name>NAD(+)</name>
        <dbReference type="ChEBI" id="CHEBI:57540"/>
    </ligand>
</feature>
<keyword evidence="8 13" id="KW-0862">Zinc</keyword>
<reference evidence="20 21" key="1">
    <citation type="submission" date="2016-02" db="EMBL/GenBank/DDBJ databases">
        <title>Genome sequencing of a beta-galactosidase producing bacteria Rhizobium sp. 59.</title>
        <authorList>
            <person name="Wang D."/>
            <person name="Kot W."/>
            <person name="Qin Y."/>
            <person name="Hansen L."/>
            <person name="Naqvi K."/>
            <person name="Rensing C."/>
        </authorList>
    </citation>
    <scope>NUCLEOTIDE SEQUENCE [LARGE SCALE GENOMIC DNA]</scope>
    <source>
        <strain evidence="20 21">59</strain>
    </source>
</reference>
<dbReference type="PANTHER" id="PTHR21256">
    <property type="entry name" value="HISTIDINOL DEHYDROGENASE HDH"/>
    <property type="match status" value="1"/>
</dbReference>
<comment type="similarity">
    <text evidence="3 13 14 19">Belongs to the histidinol dehydrogenase family.</text>
</comment>
<evidence type="ECO:0000256" key="16">
    <source>
        <dbReference type="PIRSR" id="PIRSR000099-2"/>
    </source>
</evidence>
<evidence type="ECO:0000256" key="4">
    <source>
        <dbReference type="ARBA" id="ARBA00012965"/>
    </source>
</evidence>
<dbReference type="SUPFAM" id="SSF53720">
    <property type="entry name" value="ALDH-like"/>
    <property type="match status" value="1"/>
</dbReference>
<dbReference type="OrthoDB" id="9805269at2"/>
<dbReference type="GO" id="GO:0000105">
    <property type="term" value="P:L-histidine biosynthetic process"/>
    <property type="evidence" value="ECO:0007669"/>
    <property type="project" value="UniProtKB-UniRule"/>
</dbReference>
<feature type="binding site" evidence="13 16">
    <location>
        <position position="191"/>
    </location>
    <ligand>
        <name>NAD(+)</name>
        <dbReference type="ChEBI" id="CHEBI:57540"/>
    </ligand>
</feature>
<dbReference type="GO" id="GO:0005829">
    <property type="term" value="C:cytosol"/>
    <property type="evidence" value="ECO:0007669"/>
    <property type="project" value="TreeGrafter"/>
</dbReference>
<gene>
    <name evidence="13" type="primary">hisD</name>
    <name evidence="20" type="ORF">AX760_19765</name>
</gene>
<dbReference type="PANTHER" id="PTHR21256:SF2">
    <property type="entry name" value="HISTIDINE BIOSYNTHESIS TRIFUNCTIONAL PROTEIN"/>
    <property type="match status" value="1"/>
</dbReference>
<dbReference type="InterPro" id="IPR001692">
    <property type="entry name" value="Histidinol_DH_CS"/>
</dbReference>
<comment type="function">
    <text evidence="1 13">Catalyzes the sequential NAD-dependent oxidations of L-histidinol to L-histidinaldehyde and then to L-histidine.</text>
</comment>
<feature type="binding site" evidence="13 16">
    <location>
        <position position="130"/>
    </location>
    <ligand>
        <name>NAD(+)</name>
        <dbReference type="ChEBI" id="CHEBI:57540"/>
    </ligand>
</feature>
<evidence type="ECO:0000256" key="3">
    <source>
        <dbReference type="ARBA" id="ARBA00010178"/>
    </source>
</evidence>
<dbReference type="Proteomes" id="UP000182661">
    <property type="component" value="Unassembled WGS sequence"/>
</dbReference>
<evidence type="ECO:0000313" key="20">
    <source>
        <dbReference type="EMBL" id="OJF95318.1"/>
    </source>
</evidence>
<dbReference type="PRINTS" id="PR00083">
    <property type="entry name" value="HOLDHDRGNASE"/>
</dbReference>
<dbReference type="InterPro" id="IPR016161">
    <property type="entry name" value="Ald_DH/histidinol_DH"/>
</dbReference>
<feature type="binding site" evidence="13 18">
    <location>
        <position position="262"/>
    </location>
    <ligand>
        <name>Zn(2+)</name>
        <dbReference type="ChEBI" id="CHEBI:29105"/>
    </ligand>
</feature>
<name>A0A657LQL8_9HYPH</name>
<evidence type="ECO:0000256" key="14">
    <source>
        <dbReference type="PIRNR" id="PIRNR000099"/>
    </source>
</evidence>
<evidence type="ECO:0000256" key="9">
    <source>
        <dbReference type="ARBA" id="ARBA00023002"/>
    </source>
</evidence>
<keyword evidence="9 13" id="KW-0560">Oxidoreductase</keyword>
<feature type="binding site" evidence="13 18">
    <location>
        <position position="259"/>
    </location>
    <ligand>
        <name>Zn(2+)</name>
        <dbReference type="ChEBI" id="CHEBI:29105"/>
    </ligand>
</feature>
<evidence type="ECO:0000256" key="2">
    <source>
        <dbReference type="ARBA" id="ARBA00004940"/>
    </source>
</evidence>
<dbReference type="RefSeq" id="WP_071833836.1">
    <property type="nucleotide sequence ID" value="NZ_LSRP01000095.1"/>
</dbReference>
<evidence type="ECO:0000256" key="8">
    <source>
        <dbReference type="ARBA" id="ARBA00022833"/>
    </source>
</evidence>
<dbReference type="UniPathway" id="UPA00031">
    <property type="reaction ID" value="UER00014"/>
</dbReference>
<keyword evidence="6 13" id="KW-0028">Amino-acid biosynthesis</keyword>
<feature type="binding site" evidence="13 17">
    <location>
        <position position="262"/>
    </location>
    <ligand>
        <name>substrate</name>
    </ligand>
</feature>
<evidence type="ECO:0000256" key="10">
    <source>
        <dbReference type="ARBA" id="ARBA00023027"/>
    </source>
</evidence>
<evidence type="ECO:0000256" key="6">
    <source>
        <dbReference type="ARBA" id="ARBA00022605"/>
    </source>
</evidence>
<organism evidence="20 21">
    <name type="scientific">Pararhizobium antarcticum</name>
    <dbReference type="NCBI Taxonomy" id="1798805"/>
    <lineage>
        <taxon>Bacteria</taxon>
        <taxon>Pseudomonadati</taxon>
        <taxon>Pseudomonadota</taxon>
        <taxon>Alphaproteobacteria</taxon>
        <taxon>Hyphomicrobiales</taxon>
        <taxon>Rhizobiaceae</taxon>
        <taxon>Rhizobium/Agrobacterium group</taxon>
        <taxon>Pararhizobium</taxon>
    </lineage>
</organism>
<feature type="active site" description="Proton acceptor" evidence="13 15">
    <location>
        <position position="327"/>
    </location>
</feature>
<comment type="caution">
    <text evidence="20">The sequence shown here is derived from an EMBL/GenBank/DDBJ whole genome shotgun (WGS) entry which is preliminary data.</text>
</comment>
<dbReference type="Pfam" id="PF00815">
    <property type="entry name" value="Histidinol_dh"/>
    <property type="match status" value="1"/>
</dbReference>
<comment type="pathway">
    <text evidence="2 13">Amino-acid biosynthesis; L-histidine biosynthesis; L-histidine from 5-phospho-alpha-D-ribose 1-diphosphate: step 9/9.</text>
</comment>
<proteinExistence type="inferred from homology"/>
<dbReference type="CDD" id="cd06572">
    <property type="entry name" value="Histidinol_dh"/>
    <property type="match status" value="1"/>
</dbReference>
<keyword evidence="21" id="KW-1185">Reference proteome</keyword>
<evidence type="ECO:0000256" key="11">
    <source>
        <dbReference type="ARBA" id="ARBA00023102"/>
    </source>
</evidence>
<dbReference type="NCBIfam" id="TIGR00069">
    <property type="entry name" value="hisD"/>
    <property type="match status" value="1"/>
</dbReference>
<dbReference type="FunFam" id="3.40.50.1980:FF:000010">
    <property type="entry name" value="Histidinol dehydrogenase"/>
    <property type="match status" value="1"/>
</dbReference>
<evidence type="ECO:0000256" key="7">
    <source>
        <dbReference type="ARBA" id="ARBA00022723"/>
    </source>
</evidence>
<sequence>MAIRLDFLDGDFETRFAAFLTTKREVSEDVNATVRTIIDDVRLRGDAALADYSKRFDGIDFSETAMAVTEAEIDAAIALVEPEVLGALKVAAVRIEAHHRRQLPKDDIYEDAMGVGLGSRWTPIDAVGLYVPGGTASYPSSVLMNALPARVAGVPRIVMVVPAKDGQINPAVLAAARMAGVEEIYRIGGAQAIAALAYGTETIAPVAKIMGPGNAYVAAAKRHVFGTVGIDMIAGPSEVLVIADGSNDPDWIAADLLAQAEHDTGAQSILITNDAGFATAVENAVERQLKTLPRAHTASASWRDFGAVILVPDLEDAVPLANRIAAEHLELALDDADAMIPKIRNAGAIFVGRHTPEVIGDYVGGSNHVLPTARSARFSSGLGVLDYMKRTSILRLGVEQLRTLGPAAIALARSEGLEAHARSVAIRLNLGDEG</sequence>
<dbReference type="GO" id="GO:0008270">
    <property type="term" value="F:zinc ion binding"/>
    <property type="evidence" value="ECO:0007669"/>
    <property type="project" value="UniProtKB-UniRule"/>
</dbReference>
<dbReference type="FunFam" id="3.40.50.1980:FF:000026">
    <property type="entry name" value="Histidinol dehydrogenase"/>
    <property type="match status" value="1"/>
</dbReference>
<dbReference type="GO" id="GO:0051287">
    <property type="term" value="F:NAD binding"/>
    <property type="evidence" value="ECO:0007669"/>
    <property type="project" value="InterPro"/>
</dbReference>
<comment type="cofactor">
    <cofactor evidence="13 18">
        <name>Zn(2+)</name>
        <dbReference type="ChEBI" id="CHEBI:29105"/>
    </cofactor>
    <text evidence="13 18">Binds 1 zinc ion per subunit.</text>
</comment>
<dbReference type="PROSITE" id="PS00611">
    <property type="entry name" value="HISOL_DEHYDROGENASE"/>
    <property type="match status" value="1"/>
</dbReference>
<dbReference type="EC" id="1.1.1.23" evidence="4 13"/>
<evidence type="ECO:0000313" key="21">
    <source>
        <dbReference type="Proteomes" id="UP000182661"/>
    </source>
</evidence>
<feature type="binding site" evidence="13 17">
    <location>
        <position position="237"/>
    </location>
    <ligand>
        <name>substrate</name>
    </ligand>
</feature>
<dbReference type="AlphaFoldDB" id="A0A657LQL8"/>
<evidence type="ECO:0000256" key="1">
    <source>
        <dbReference type="ARBA" id="ARBA00003850"/>
    </source>
</evidence>
<feature type="binding site" evidence="13 17">
    <location>
        <position position="415"/>
    </location>
    <ligand>
        <name>substrate</name>
    </ligand>
</feature>
<keyword evidence="10 13" id="KW-0520">NAD</keyword>
<protein>
    <recommendedName>
        <fullName evidence="5 13">Histidinol dehydrogenase</fullName>
        <shortName evidence="13">HDH</shortName>
        <ecNumber evidence="4 13">1.1.1.23</ecNumber>
    </recommendedName>
</protein>
<dbReference type="HAMAP" id="MF_01024">
    <property type="entry name" value="HisD"/>
    <property type="match status" value="1"/>
</dbReference>
<keyword evidence="7 13" id="KW-0479">Metal-binding</keyword>
<evidence type="ECO:0000256" key="15">
    <source>
        <dbReference type="PIRSR" id="PIRSR000099-1"/>
    </source>
</evidence>
<feature type="binding site" evidence="13 17">
    <location>
        <position position="259"/>
    </location>
    <ligand>
        <name>substrate</name>
    </ligand>
</feature>
<feature type="binding site" evidence="13 17">
    <location>
        <position position="328"/>
    </location>
    <ligand>
        <name>substrate</name>
    </ligand>
</feature>
<evidence type="ECO:0000256" key="12">
    <source>
        <dbReference type="ARBA" id="ARBA00049489"/>
    </source>
</evidence>
<feature type="binding site" evidence="13 18">
    <location>
        <position position="361"/>
    </location>
    <ligand>
        <name>Zn(2+)</name>
        <dbReference type="ChEBI" id="CHEBI:29105"/>
    </ligand>
</feature>
<evidence type="ECO:0000256" key="5">
    <source>
        <dbReference type="ARBA" id="ARBA00016531"/>
    </source>
</evidence>
<evidence type="ECO:0000256" key="18">
    <source>
        <dbReference type="PIRSR" id="PIRSR000099-4"/>
    </source>
</evidence>
<feature type="binding site" evidence="13 17">
    <location>
        <position position="361"/>
    </location>
    <ligand>
        <name>substrate</name>
    </ligand>
</feature>
<dbReference type="PIRSF" id="PIRSF000099">
    <property type="entry name" value="Histidinol_dh"/>
    <property type="match status" value="1"/>
</dbReference>
<evidence type="ECO:0000256" key="17">
    <source>
        <dbReference type="PIRSR" id="PIRSR000099-3"/>
    </source>
</evidence>
<dbReference type="Gene3D" id="1.20.5.1300">
    <property type="match status" value="1"/>
</dbReference>
<dbReference type="GO" id="GO:0004399">
    <property type="term" value="F:histidinol dehydrogenase activity"/>
    <property type="evidence" value="ECO:0007669"/>
    <property type="project" value="UniProtKB-UniRule"/>
</dbReference>
<dbReference type="InterPro" id="IPR012131">
    <property type="entry name" value="Hstdl_DH"/>
</dbReference>
<feature type="binding site" evidence="13 18">
    <location>
        <position position="420"/>
    </location>
    <ligand>
        <name>Zn(2+)</name>
        <dbReference type="ChEBI" id="CHEBI:29105"/>
    </ligand>
</feature>
<evidence type="ECO:0000256" key="19">
    <source>
        <dbReference type="RuleBase" id="RU004175"/>
    </source>
</evidence>
<dbReference type="InterPro" id="IPR022695">
    <property type="entry name" value="Histidinol_DH_monofunct"/>
</dbReference>
<feature type="active site" description="Proton acceptor" evidence="13 15">
    <location>
        <position position="328"/>
    </location>
</feature>